<organism evidence="2 3">
    <name type="scientific">Metabacillus rhizosphaerae</name>
    <dbReference type="NCBI Taxonomy" id="3117747"/>
    <lineage>
        <taxon>Bacteria</taxon>
        <taxon>Bacillati</taxon>
        <taxon>Bacillota</taxon>
        <taxon>Bacilli</taxon>
        <taxon>Bacillales</taxon>
        <taxon>Bacillaceae</taxon>
        <taxon>Metabacillus</taxon>
    </lineage>
</organism>
<evidence type="ECO:0000259" key="1">
    <source>
        <dbReference type="PROSITE" id="PS50943"/>
    </source>
</evidence>
<sequence length="81" mass="9345">MRQLDNFSKELITIEEFSEFVNHMRSSIGLTKREFADAMGVTKSTVINWENAATIPNNVHAIIRTMRIVVKLRIRNSRLIA</sequence>
<dbReference type="Gene3D" id="1.10.260.40">
    <property type="entry name" value="lambda repressor-like DNA-binding domains"/>
    <property type="match status" value="1"/>
</dbReference>
<accession>A0ABZ2MYK5</accession>
<dbReference type="Pfam" id="PF01381">
    <property type="entry name" value="HTH_3"/>
    <property type="match status" value="1"/>
</dbReference>
<protein>
    <submittedName>
        <fullName evidence="2">Helix-turn-helix transcriptional regulator</fullName>
    </submittedName>
</protein>
<proteinExistence type="predicted"/>
<reference evidence="2 3" key="1">
    <citation type="submission" date="2024-02" db="EMBL/GenBank/DDBJ databases">
        <title>Seven novel Bacillus-like species.</title>
        <authorList>
            <person name="Liu G."/>
        </authorList>
    </citation>
    <scope>NUCLEOTIDE SEQUENCE [LARGE SCALE GENOMIC DNA]</scope>
    <source>
        <strain evidence="2 3">FJAT-53654</strain>
    </source>
</reference>
<evidence type="ECO:0000313" key="2">
    <source>
        <dbReference type="EMBL" id="WXB90409.1"/>
    </source>
</evidence>
<dbReference type="InterPro" id="IPR010982">
    <property type="entry name" value="Lambda_DNA-bd_dom_sf"/>
</dbReference>
<dbReference type="SUPFAM" id="SSF47413">
    <property type="entry name" value="lambda repressor-like DNA-binding domains"/>
    <property type="match status" value="1"/>
</dbReference>
<dbReference type="EMBL" id="CP147403">
    <property type="protein sequence ID" value="WXB90409.1"/>
    <property type="molecule type" value="Genomic_DNA"/>
</dbReference>
<dbReference type="RefSeq" id="WP_338788795.1">
    <property type="nucleotide sequence ID" value="NZ_CP147403.1"/>
</dbReference>
<feature type="domain" description="HTH cro/C1-type" evidence="1">
    <location>
        <begin position="21"/>
        <end position="57"/>
    </location>
</feature>
<dbReference type="CDD" id="cd00093">
    <property type="entry name" value="HTH_XRE"/>
    <property type="match status" value="1"/>
</dbReference>
<dbReference type="InterPro" id="IPR001387">
    <property type="entry name" value="Cro/C1-type_HTH"/>
</dbReference>
<dbReference type="Proteomes" id="UP001368328">
    <property type="component" value="Chromosome"/>
</dbReference>
<dbReference type="PROSITE" id="PS50943">
    <property type="entry name" value="HTH_CROC1"/>
    <property type="match status" value="1"/>
</dbReference>
<name>A0ABZ2MYK5_9BACI</name>
<gene>
    <name evidence="2" type="ORF">WCV66_09505</name>
</gene>
<evidence type="ECO:0000313" key="3">
    <source>
        <dbReference type="Proteomes" id="UP001368328"/>
    </source>
</evidence>
<keyword evidence="3" id="KW-1185">Reference proteome</keyword>